<sequence>MQLAVHTGGMFRAHFPDGDIQCDRYEHTDYGVDLYDEDDEFLAFIPYTNLIALLNEDIERDPEPSIAD</sequence>
<dbReference type="EMBL" id="FOTC01000007">
    <property type="protein sequence ID" value="SFL48669.1"/>
    <property type="molecule type" value="Genomic_DNA"/>
</dbReference>
<proteinExistence type="predicted"/>
<accession>A0A1I4I2T4</accession>
<dbReference type="Proteomes" id="UP000199607">
    <property type="component" value="Unassembled WGS sequence"/>
</dbReference>
<evidence type="ECO:0000313" key="2">
    <source>
        <dbReference type="Proteomes" id="UP000199607"/>
    </source>
</evidence>
<gene>
    <name evidence="1" type="ORF">SAMN04487950_3926</name>
</gene>
<evidence type="ECO:0000313" key="1">
    <source>
        <dbReference type="EMBL" id="SFL48669.1"/>
    </source>
</evidence>
<keyword evidence="2" id="KW-1185">Reference proteome</keyword>
<organism evidence="1 2">
    <name type="scientific">Halogranum rubrum</name>
    <dbReference type="NCBI Taxonomy" id="553466"/>
    <lineage>
        <taxon>Archaea</taxon>
        <taxon>Methanobacteriati</taxon>
        <taxon>Methanobacteriota</taxon>
        <taxon>Stenosarchaea group</taxon>
        <taxon>Halobacteria</taxon>
        <taxon>Halobacteriales</taxon>
        <taxon>Haloferacaceae</taxon>
    </lineage>
</organism>
<dbReference type="AlphaFoldDB" id="A0A1I4I2T4"/>
<dbReference type="STRING" id="553466.SAMN04487950_3926"/>
<reference evidence="2" key="1">
    <citation type="submission" date="2016-10" db="EMBL/GenBank/DDBJ databases">
        <authorList>
            <person name="Varghese N."/>
            <person name="Submissions S."/>
        </authorList>
    </citation>
    <scope>NUCLEOTIDE SEQUENCE [LARGE SCALE GENOMIC DNA]</scope>
    <source>
        <strain evidence="2">CGMCC 1.7738</strain>
    </source>
</reference>
<protein>
    <submittedName>
        <fullName evidence="1">Uncharacterized protein</fullName>
    </submittedName>
</protein>
<name>A0A1I4I2T4_9EURY</name>